<dbReference type="Proteomes" id="UP001519363">
    <property type="component" value="Unassembled WGS sequence"/>
</dbReference>
<dbReference type="PANTHER" id="PTHR30055:SF235">
    <property type="entry name" value="TRANSCRIPTIONAL REGULATORY PROTEIN"/>
    <property type="match status" value="1"/>
</dbReference>
<evidence type="ECO:0000313" key="5">
    <source>
        <dbReference type="Proteomes" id="UP001519363"/>
    </source>
</evidence>
<dbReference type="Gene3D" id="1.10.10.60">
    <property type="entry name" value="Homeodomain-like"/>
    <property type="match status" value="1"/>
</dbReference>
<sequence>MTETRRRRSAPATKAAILEAARARFSAEGFERVRLRDVAADVGVDAAMVVRYFGTKDNLFAEAAELRLDLPDLTGVPPEELAATLLPRFFEVWEDNAFLSLLRASATSDTARAKMQALFVTQVLPVLTAAAVDQPERRAALLGTQILGLAFSRYVLGIGPVSAMSRAEVMAWLGPVVRHYLTGDPDGL</sequence>
<evidence type="ECO:0000259" key="3">
    <source>
        <dbReference type="PROSITE" id="PS50977"/>
    </source>
</evidence>
<dbReference type="InterPro" id="IPR036271">
    <property type="entry name" value="Tet_transcr_reg_TetR-rel_C_sf"/>
</dbReference>
<accession>A0ABS5A7D2</accession>
<reference evidence="4 5" key="1">
    <citation type="submission" date="2021-03" db="EMBL/GenBank/DDBJ databases">
        <title>Sequencing the genomes of 1000 actinobacteria strains.</title>
        <authorList>
            <person name="Klenk H.-P."/>
        </authorList>
    </citation>
    <scope>NUCLEOTIDE SEQUENCE [LARGE SCALE GENOMIC DNA]</scope>
    <source>
        <strain evidence="4 5">DSM 44580</strain>
    </source>
</reference>
<evidence type="ECO:0000256" key="2">
    <source>
        <dbReference type="PROSITE-ProRule" id="PRU00335"/>
    </source>
</evidence>
<proteinExistence type="predicted"/>
<dbReference type="InterPro" id="IPR009057">
    <property type="entry name" value="Homeodomain-like_sf"/>
</dbReference>
<gene>
    <name evidence="4" type="ORF">JOF53_001006</name>
</gene>
<dbReference type="EMBL" id="JAGIOO010000001">
    <property type="protein sequence ID" value="MBP2472134.1"/>
    <property type="molecule type" value="Genomic_DNA"/>
</dbReference>
<dbReference type="PROSITE" id="PS50977">
    <property type="entry name" value="HTH_TETR_2"/>
    <property type="match status" value="1"/>
</dbReference>
<name>A0ABS5A7D2_9PSEU</name>
<keyword evidence="5" id="KW-1185">Reference proteome</keyword>
<evidence type="ECO:0000313" key="4">
    <source>
        <dbReference type="EMBL" id="MBP2472134.1"/>
    </source>
</evidence>
<dbReference type="SUPFAM" id="SSF48498">
    <property type="entry name" value="Tetracyclin repressor-like, C-terminal domain"/>
    <property type="match status" value="1"/>
</dbReference>
<dbReference type="InterPro" id="IPR050109">
    <property type="entry name" value="HTH-type_TetR-like_transc_reg"/>
</dbReference>
<dbReference type="Gene3D" id="1.10.357.10">
    <property type="entry name" value="Tetracycline Repressor, domain 2"/>
    <property type="match status" value="1"/>
</dbReference>
<dbReference type="PANTHER" id="PTHR30055">
    <property type="entry name" value="HTH-TYPE TRANSCRIPTIONAL REGULATOR RUTR"/>
    <property type="match status" value="1"/>
</dbReference>
<dbReference type="InterPro" id="IPR041678">
    <property type="entry name" value="TetR_C_16"/>
</dbReference>
<feature type="domain" description="HTH tetR-type" evidence="3">
    <location>
        <begin position="11"/>
        <end position="71"/>
    </location>
</feature>
<dbReference type="InterPro" id="IPR001647">
    <property type="entry name" value="HTH_TetR"/>
</dbReference>
<dbReference type="Pfam" id="PF17920">
    <property type="entry name" value="TetR_C_16"/>
    <property type="match status" value="1"/>
</dbReference>
<evidence type="ECO:0000256" key="1">
    <source>
        <dbReference type="ARBA" id="ARBA00023125"/>
    </source>
</evidence>
<dbReference type="PRINTS" id="PR00455">
    <property type="entry name" value="HTHTETR"/>
</dbReference>
<dbReference type="Pfam" id="PF00440">
    <property type="entry name" value="TetR_N"/>
    <property type="match status" value="1"/>
</dbReference>
<feature type="DNA-binding region" description="H-T-H motif" evidence="2">
    <location>
        <begin position="34"/>
        <end position="53"/>
    </location>
</feature>
<dbReference type="SUPFAM" id="SSF46689">
    <property type="entry name" value="Homeodomain-like"/>
    <property type="match status" value="1"/>
</dbReference>
<keyword evidence="1 2" id="KW-0238">DNA-binding</keyword>
<dbReference type="RefSeq" id="WP_086780691.1">
    <property type="nucleotide sequence ID" value="NZ_JAGIOO010000001.1"/>
</dbReference>
<protein>
    <submittedName>
        <fullName evidence="4">AcrR family transcriptional regulator</fullName>
    </submittedName>
</protein>
<comment type="caution">
    <text evidence="4">The sequence shown here is derived from an EMBL/GenBank/DDBJ whole genome shotgun (WGS) entry which is preliminary data.</text>
</comment>
<organism evidence="4 5">
    <name type="scientific">Crossiella equi</name>
    <dbReference type="NCBI Taxonomy" id="130796"/>
    <lineage>
        <taxon>Bacteria</taxon>
        <taxon>Bacillati</taxon>
        <taxon>Actinomycetota</taxon>
        <taxon>Actinomycetes</taxon>
        <taxon>Pseudonocardiales</taxon>
        <taxon>Pseudonocardiaceae</taxon>
        <taxon>Crossiella</taxon>
    </lineage>
</organism>